<keyword evidence="1" id="KW-1133">Transmembrane helix</keyword>
<dbReference type="RefSeq" id="YP_009552688.1">
    <property type="nucleotide sequence ID" value="NC_040621.1"/>
</dbReference>
<dbReference type="InterPro" id="IPR022048">
    <property type="entry name" value="Envelope_fusion-like"/>
</dbReference>
<accession>A0A2H4V010</accession>
<proteinExistence type="predicted"/>
<keyword evidence="1" id="KW-0812">Transmembrane</keyword>
<keyword evidence="3" id="KW-1185">Reference proteome</keyword>
<dbReference type="Pfam" id="PF12259">
    <property type="entry name" value="Baculo_F"/>
    <property type="match status" value="1"/>
</dbReference>
<evidence type="ECO:0000256" key="1">
    <source>
        <dbReference type="SAM" id="Phobius"/>
    </source>
</evidence>
<dbReference type="KEGG" id="vg:41699923"/>
<dbReference type="GeneID" id="41699923"/>
<keyword evidence="1" id="KW-0472">Membrane</keyword>
<organism evidence="2 3">
    <name type="scientific">Operophtera brumata nucleopolyhedrovirus</name>
    <dbReference type="NCBI Taxonomy" id="1046267"/>
    <lineage>
        <taxon>Viruses</taxon>
        <taxon>Viruses incertae sedis</taxon>
        <taxon>Naldaviricetes</taxon>
        <taxon>Lefavirales</taxon>
        <taxon>Baculoviridae</taxon>
        <taxon>Alphabaculovirus</taxon>
        <taxon>Alphabaculovirus opbrumatae</taxon>
    </lineage>
</organism>
<dbReference type="Proteomes" id="UP000290445">
    <property type="component" value="Segment"/>
</dbReference>
<feature type="transmembrane region" description="Helical" evidence="1">
    <location>
        <begin position="601"/>
        <end position="619"/>
    </location>
</feature>
<reference evidence="2 3" key="1">
    <citation type="journal article" date="2017" name="Viruses">
        <title>The Operophtera brumata Nucleopolyhedrovirus (OpbuNPV) Represents an Early, Divergent Lineage within Genus Alphabaculovirus.</title>
        <authorList>
            <person name="Harrison R.L."/>
            <person name="Rowley D.L."/>
            <person name="Mowery J.D."/>
            <person name="Bauchan G.R."/>
            <person name="Burand J.P."/>
        </authorList>
    </citation>
    <scope>NUCLEOTIDE SEQUENCE [LARGE SCALE GENOMIC DNA]</scope>
    <source>
        <strain evidence="2">OpbuNPV-MA</strain>
    </source>
</reference>
<evidence type="ECO:0000313" key="2">
    <source>
        <dbReference type="EMBL" id="AUA60359.1"/>
    </source>
</evidence>
<evidence type="ECO:0000313" key="3">
    <source>
        <dbReference type="Proteomes" id="UP000290445"/>
    </source>
</evidence>
<name>A0A2H4V010_9ABAC</name>
<protein>
    <submittedName>
        <fullName evidence="2">Envelope fusion protein</fullName>
    </submittedName>
</protein>
<dbReference type="OrthoDB" id="3109at10239"/>
<dbReference type="EMBL" id="MF614691">
    <property type="protein sequence ID" value="AUA60359.1"/>
    <property type="molecule type" value="Genomic_DNA"/>
</dbReference>
<sequence>MLIERSKDKKEAIPTRFVIRFEMSCRACKLLVLLALAVAAQDTTMSKYMTVQSIQDVTGLYYTNINSAYFLQDFWDFIVEVDHSTIHKKLRDIHNAANKLKHDITMNKDSCKLPTLLHRLERNVISKTVELDALHININANLEKTVANITPKIKPLTTIAPTFRRRKRGLLDFIGTSYKWLYGVMDANDAKELHDVAKGQNAINEQVKTLSTELIKLTDYLAEEQCLETTKADTCQYLKSKYDILYEQVKEIEIKYLKLKATIVQAKEQKLDFDLLSAKQLKQEMEAVNGNLPPGTKWPINLHTGDIEQLYHNILNVRVFLNEDSNIMFIIEIPFVSNQIYNIYSMVSLPKCKDDKCIFVLPESEYIGFTQDRREYIRMNDLSRCKGLDNSTMICMESETSYTVLNKAHCDVDILLDRPVSLETDCDIRVGRFNNEIFHNVAKNSYLYVIKEPIQMTLICHAGFKNPVTYAFTLKAGVGIVQGTGLKSCTLKSSTSSLTINELNSVYRSIIKQNLTTNLNFDITTLMQDLASYDMHREHISNNLNIDNLKGISSRLRDLRAEMNNNTVFKGREITDDPDGMAWLSDWWASLDIGLWKDIKIIVYILITFIVVGVFYKIYTIFYSGGGGGCCRGTTKTIIKKNYLDREMVYLKPPTPANKMIDM</sequence>